<protein>
    <recommendedName>
        <fullName evidence="1">Winged helix domain-containing protein</fullName>
    </recommendedName>
</protein>
<dbReference type="InterPro" id="IPR054382">
    <property type="entry name" value="wHTH_alphaproteobact"/>
</dbReference>
<dbReference type="RefSeq" id="WP_078549891.1">
    <property type="nucleotide sequence ID" value="NZ_MPZV01000003.1"/>
</dbReference>
<organism evidence="2 3">
    <name type="scientific">Thioclava sediminum</name>
    <dbReference type="NCBI Taxonomy" id="1915319"/>
    <lineage>
        <taxon>Bacteria</taxon>
        <taxon>Pseudomonadati</taxon>
        <taxon>Pseudomonadota</taxon>
        <taxon>Alphaproteobacteria</taxon>
        <taxon>Rhodobacterales</taxon>
        <taxon>Paracoccaceae</taxon>
        <taxon>Thioclava</taxon>
    </lineage>
</organism>
<dbReference type="EMBL" id="MPZV01000003">
    <property type="protein sequence ID" value="OOY23790.1"/>
    <property type="molecule type" value="Genomic_DNA"/>
</dbReference>
<keyword evidence="3" id="KW-1185">Reference proteome</keyword>
<evidence type="ECO:0000259" key="1">
    <source>
        <dbReference type="Pfam" id="PF22324"/>
    </source>
</evidence>
<reference evidence="2 3" key="1">
    <citation type="submission" date="2016-11" db="EMBL/GenBank/DDBJ databases">
        <title>A multilocus sequence analysis scheme for characterization of bacteria in the genus Thioclava.</title>
        <authorList>
            <person name="Liu Y."/>
            <person name="Shao Z."/>
        </authorList>
    </citation>
    <scope>NUCLEOTIDE SEQUENCE [LARGE SCALE GENOMIC DNA]</scope>
    <source>
        <strain evidence="2 3">TAW-CT134</strain>
    </source>
</reference>
<evidence type="ECO:0000313" key="3">
    <source>
        <dbReference type="Proteomes" id="UP000190787"/>
    </source>
</evidence>
<sequence length="101" mass="11326">MAKHGFDHARYLIAEGNGKRAEIHLNGRLRWALDNLIRAGAKGCTPIDHPGPRWSAYVHKLKEQGVQIETVHERHEGAFPGTHARYVLRSTVARIDRGGAR</sequence>
<proteinExistence type="predicted"/>
<evidence type="ECO:0000313" key="2">
    <source>
        <dbReference type="EMBL" id="OOY23790.1"/>
    </source>
</evidence>
<accession>A0ABX3MVS6</accession>
<gene>
    <name evidence="2" type="ORF">BMI91_15185</name>
</gene>
<name>A0ABX3MVS6_9RHOB</name>
<dbReference type="Proteomes" id="UP000190787">
    <property type="component" value="Unassembled WGS sequence"/>
</dbReference>
<comment type="caution">
    <text evidence="2">The sequence shown here is derived from an EMBL/GenBank/DDBJ whole genome shotgun (WGS) entry which is preliminary data.</text>
</comment>
<feature type="domain" description="Winged helix" evidence="1">
    <location>
        <begin position="23"/>
        <end position="95"/>
    </location>
</feature>
<dbReference type="Pfam" id="PF22324">
    <property type="entry name" value="HTH_91"/>
    <property type="match status" value="1"/>
</dbReference>